<dbReference type="InterPro" id="IPR035654">
    <property type="entry name" value="LepA_IV"/>
</dbReference>
<dbReference type="Pfam" id="PF06421">
    <property type="entry name" value="LepA_C"/>
    <property type="match status" value="1"/>
</dbReference>
<dbReference type="FunFam" id="3.30.70.870:FF:000004">
    <property type="entry name" value="Translation factor GUF1, mitochondrial"/>
    <property type="match status" value="1"/>
</dbReference>
<keyword evidence="6 12" id="KW-0342">GTP-binding</keyword>
<dbReference type="HAMAP" id="MF_00071">
    <property type="entry name" value="LepA"/>
    <property type="match status" value="1"/>
</dbReference>
<dbReference type="InterPro" id="IPR005225">
    <property type="entry name" value="Small_GTP-bd"/>
</dbReference>
<keyword evidence="3 12" id="KW-0547">Nucleotide-binding</keyword>
<dbReference type="FunFam" id="2.40.30.10:FF:000015">
    <property type="entry name" value="Translation factor GUF1, mitochondrial"/>
    <property type="match status" value="1"/>
</dbReference>
<dbReference type="InterPro" id="IPR027417">
    <property type="entry name" value="P-loop_NTPase"/>
</dbReference>
<dbReference type="CDD" id="cd01890">
    <property type="entry name" value="LepA"/>
    <property type="match status" value="1"/>
</dbReference>
<dbReference type="FunFam" id="3.30.70.240:FF:000007">
    <property type="entry name" value="Translation factor GUF1, mitochondrial"/>
    <property type="match status" value="1"/>
</dbReference>
<evidence type="ECO:0000259" key="13">
    <source>
        <dbReference type="PROSITE" id="PS51722"/>
    </source>
</evidence>
<dbReference type="SMART" id="SM00838">
    <property type="entry name" value="EFG_C"/>
    <property type="match status" value="1"/>
</dbReference>
<organism evidence="14 15">
    <name type="scientific">Micromonospora endophytica</name>
    <dbReference type="NCBI Taxonomy" id="515350"/>
    <lineage>
        <taxon>Bacteria</taxon>
        <taxon>Bacillati</taxon>
        <taxon>Actinomycetota</taxon>
        <taxon>Actinomycetes</taxon>
        <taxon>Micromonosporales</taxon>
        <taxon>Micromonosporaceae</taxon>
        <taxon>Micromonospora</taxon>
    </lineage>
</organism>
<evidence type="ECO:0000256" key="2">
    <source>
        <dbReference type="ARBA" id="ARBA00022475"/>
    </source>
</evidence>
<dbReference type="NCBIfam" id="TIGR00231">
    <property type="entry name" value="small_GTP"/>
    <property type="match status" value="1"/>
</dbReference>
<dbReference type="CDD" id="cd16260">
    <property type="entry name" value="EF4_III"/>
    <property type="match status" value="1"/>
</dbReference>
<evidence type="ECO:0000313" key="14">
    <source>
        <dbReference type="EMBL" id="PZF89333.1"/>
    </source>
</evidence>
<dbReference type="GO" id="GO:0043022">
    <property type="term" value="F:ribosome binding"/>
    <property type="evidence" value="ECO:0007669"/>
    <property type="project" value="UniProtKB-UniRule"/>
</dbReference>
<keyword evidence="2 12" id="KW-1003">Cell membrane</keyword>
<dbReference type="PROSITE" id="PS00301">
    <property type="entry name" value="G_TR_1"/>
    <property type="match status" value="1"/>
</dbReference>
<dbReference type="GO" id="GO:0045727">
    <property type="term" value="P:positive regulation of translation"/>
    <property type="evidence" value="ECO:0007669"/>
    <property type="project" value="UniProtKB-UniRule"/>
</dbReference>
<keyword evidence="4 12" id="KW-0378">Hydrolase</keyword>
<evidence type="ECO:0000313" key="15">
    <source>
        <dbReference type="Proteomes" id="UP000248627"/>
    </source>
</evidence>
<comment type="caution">
    <text evidence="14">The sequence shown here is derived from an EMBL/GenBank/DDBJ whole genome shotgun (WGS) entry which is preliminary data.</text>
</comment>
<comment type="similarity">
    <text evidence="10">Belongs to the GTP-binding elongation factor family. LepA subfamily.</text>
</comment>
<evidence type="ECO:0000256" key="10">
    <source>
        <dbReference type="ARBA" id="ARBA00061052"/>
    </source>
</evidence>
<dbReference type="InterPro" id="IPR004161">
    <property type="entry name" value="EFTu-like_2"/>
</dbReference>
<keyword evidence="14" id="KW-0251">Elongation factor</keyword>
<dbReference type="GO" id="GO:0003746">
    <property type="term" value="F:translation elongation factor activity"/>
    <property type="evidence" value="ECO:0007669"/>
    <property type="project" value="UniProtKB-UniRule"/>
</dbReference>
<keyword evidence="7 12" id="KW-0472">Membrane</keyword>
<dbReference type="InterPro" id="IPR038363">
    <property type="entry name" value="LepA_C_sf"/>
</dbReference>
<dbReference type="Gene3D" id="3.30.70.2570">
    <property type="entry name" value="Elongation factor 4, C-terminal domain"/>
    <property type="match status" value="1"/>
</dbReference>
<dbReference type="InterPro" id="IPR013842">
    <property type="entry name" value="LepA_CTD"/>
</dbReference>
<feature type="domain" description="Tr-type G" evidence="13">
    <location>
        <begin position="18"/>
        <end position="204"/>
    </location>
</feature>
<dbReference type="GO" id="GO:0003924">
    <property type="term" value="F:GTPase activity"/>
    <property type="evidence" value="ECO:0007669"/>
    <property type="project" value="UniProtKB-UniRule"/>
</dbReference>
<dbReference type="Pfam" id="PF00679">
    <property type="entry name" value="EFG_C"/>
    <property type="match status" value="1"/>
</dbReference>
<dbReference type="Pfam" id="PF03144">
    <property type="entry name" value="GTP_EFTU_D2"/>
    <property type="match status" value="1"/>
</dbReference>
<dbReference type="CDD" id="cd03699">
    <property type="entry name" value="EF4_II"/>
    <property type="match status" value="1"/>
</dbReference>
<dbReference type="Pfam" id="PF00009">
    <property type="entry name" value="GTP_EFTU"/>
    <property type="match status" value="1"/>
</dbReference>
<gene>
    <name evidence="12" type="primary">lepA</name>
    <name evidence="14" type="ORF">C1I93_24105</name>
</gene>
<comment type="subcellular location">
    <subcellularLocation>
        <location evidence="12">Cell membrane</location>
        <topology evidence="12">Peripheral membrane protein</topology>
        <orientation evidence="12">Cytoplasmic side</orientation>
    </subcellularLocation>
</comment>
<name>A0A2W2D9S5_9ACTN</name>
<dbReference type="OrthoDB" id="9801472at2"/>
<dbReference type="Gene3D" id="2.40.30.10">
    <property type="entry name" value="Translation factors"/>
    <property type="match status" value="1"/>
</dbReference>
<sequence length="625" mass="68459">MPPTLDPGANAPGATDPARIRNFCIIAHIDHGKSTLADRMLQLTGVVDPRQMRAQYLDRMDIERERGITIKSQAVRMPWTIREGERAGEQAVLNMIDTPGHVDFTYEVSRSLAACEGAILLVDAAQGIEAQTLANLYLALENDLHIIPVLNKIDLPAAQPEKYAEELAHLIGGDPADCIKVSGKTGEGVPYLLDEIVRQFVPPVGDAEAPARAMIFDSVYDVYRGVVTYVRVIDGRISARDRIKMMSTGAVHELLEIGVISPEMVKADALGVGEVGYLITGVKDVRQSRVGDTVTINNRPAAEALGGYKDPKPMVYSGLYPIDGSDYPALRDALDKLKLNDAALTYEPETSGALGFGFRCGFLGLLHLEIIGERLEREFNLDLISTAPNVVYRAIQEDGQEVVVTNPSEYPTGKIAEVYEPTVRATVLTPNDYVGAVMELCQGRRGSLLGMDYLSADRVELRYTLPLAEIIFDFFDQLKSRTKGYASLDYEPSGEQASDLVKVDILLHGEPVDAFSAIVHKEKAYAYGTTIAAKLRNLIPRQQFEVPIQAAIGSRVIARETIRAIRKDVLAKCYGGDISRKRKLLEKQKEGKKRMKMVGRVEVPQEAFIAALSSDSGDGKASGKK</sequence>
<keyword evidence="15" id="KW-1185">Reference proteome</keyword>
<dbReference type="SUPFAM" id="SSF50447">
    <property type="entry name" value="Translation proteins"/>
    <property type="match status" value="1"/>
</dbReference>
<reference evidence="14 15" key="1">
    <citation type="submission" date="2018-01" db="EMBL/GenBank/DDBJ databases">
        <title>Draft genome sequence of Jishengella endophytica.</title>
        <authorList>
            <person name="Sahin N."/>
            <person name="Ay H."/>
            <person name="Saygin H."/>
        </authorList>
    </citation>
    <scope>NUCLEOTIDE SEQUENCE [LARGE SCALE GENOMIC DNA]</scope>
    <source>
        <strain evidence="14 15">DSM 45430</strain>
    </source>
</reference>
<dbReference type="InterPro" id="IPR000640">
    <property type="entry name" value="EFG_V-like"/>
</dbReference>
<dbReference type="Proteomes" id="UP000248627">
    <property type="component" value="Unassembled WGS sequence"/>
</dbReference>
<evidence type="ECO:0000256" key="3">
    <source>
        <dbReference type="ARBA" id="ARBA00022741"/>
    </source>
</evidence>
<dbReference type="InterPro" id="IPR031157">
    <property type="entry name" value="G_TR_CS"/>
</dbReference>
<evidence type="ECO:0000256" key="6">
    <source>
        <dbReference type="ARBA" id="ARBA00023134"/>
    </source>
</evidence>
<dbReference type="FunFam" id="3.30.70.2570:FF:000001">
    <property type="entry name" value="Translation factor GUF1, mitochondrial"/>
    <property type="match status" value="1"/>
</dbReference>
<evidence type="ECO:0000256" key="4">
    <source>
        <dbReference type="ARBA" id="ARBA00022801"/>
    </source>
</evidence>
<comment type="catalytic activity">
    <reaction evidence="8 12">
        <text>GTP + H2O = GDP + phosphate + H(+)</text>
        <dbReference type="Rhea" id="RHEA:19669"/>
        <dbReference type="ChEBI" id="CHEBI:15377"/>
        <dbReference type="ChEBI" id="CHEBI:15378"/>
        <dbReference type="ChEBI" id="CHEBI:37565"/>
        <dbReference type="ChEBI" id="CHEBI:43474"/>
        <dbReference type="ChEBI" id="CHEBI:58189"/>
        <dbReference type="EC" id="3.6.5.n1"/>
    </reaction>
</comment>
<accession>A0A2W2D9S5</accession>
<comment type="function">
    <text evidence="9 12">Required for accurate and efficient protein synthesis under certain stress conditions. May act as a fidelity factor of the translation reaction, by catalyzing a one-codon backward translocation of tRNAs on improperly translocated ribosomes. Back-translocation proceeds from a post-translocation (POST) complex to a pre-translocation (PRE) complex, thus giving elongation factor G a second chance to translocate the tRNAs correctly. Binds to ribosomes in a GTP-dependent manner.</text>
</comment>
<dbReference type="Gene3D" id="3.40.50.300">
    <property type="entry name" value="P-loop containing nucleotide triphosphate hydrolases"/>
    <property type="match status" value="1"/>
</dbReference>
<dbReference type="PROSITE" id="PS51722">
    <property type="entry name" value="G_TR_2"/>
    <property type="match status" value="1"/>
</dbReference>
<evidence type="ECO:0000256" key="5">
    <source>
        <dbReference type="ARBA" id="ARBA00022917"/>
    </source>
</evidence>
<evidence type="ECO:0000256" key="11">
    <source>
        <dbReference type="ARBA" id="ARBA00066744"/>
    </source>
</evidence>
<dbReference type="RefSeq" id="WP_111245571.1">
    <property type="nucleotide sequence ID" value="NZ_POTX01000217.1"/>
</dbReference>
<dbReference type="GO" id="GO:0005886">
    <property type="term" value="C:plasma membrane"/>
    <property type="evidence" value="ECO:0007669"/>
    <property type="project" value="UniProtKB-SubCell"/>
</dbReference>
<dbReference type="CDD" id="cd03709">
    <property type="entry name" value="lepA_C"/>
    <property type="match status" value="1"/>
</dbReference>
<dbReference type="SUPFAM" id="SSF52540">
    <property type="entry name" value="P-loop containing nucleoside triphosphate hydrolases"/>
    <property type="match status" value="1"/>
</dbReference>
<dbReference type="Gene3D" id="3.30.70.240">
    <property type="match status" value="1"/>
</dbReference>
<evidence type="ECO:0000256" key="1">
    <source>
        <dbReference type="ARBA" id="ARBA00005454"/>
    </source>
</evidence>
<dbReference type="InterPro" id="IPR006297">
    <property type="entry name" value="EF-4"/>
</dbReference>
<evidence type="ECO:0000256" key="7">
    <source>
        <dbReference type="ARBA" id="ARBA00023136"/>
    </source>
</evidence>
<dbReference type="Gene3D" id="3.30.70.870">
    <property type="entry name" value="Elongation Factor G (Translational Gtpase), domain 3"/>
    <property type="match status" value="1"/>
</dbReference>
<dbReference type="InterPro" id="IPR009000">
    <property type="entry name" value="Transl_B-barrel_sf"/>
</dbReference>
<protein>
    <recommendedName>
        <fullName evidence="11 12">Elongation factor 4</fullName>
        <shortName evidence="12">EF-4</shortName>
        <ecNumber evidence="11 12">3.6.5.n1</ecNumber>
    </recommendedName>
    <alternativeName>
        <fullName evidence="12">Ribosomal back-translocase LepA</fullName>
    </alternativeName>
</protein>
<dbReference type="AlphaFoldDB" id="A0A2W2D9S5"/>
<evidence type="ECO:0000256" key="9">
    <source>
        <dbReference type="ARBA" id="ARBA00057626"/>
    </source>
</evidence>
<feature type="binding site" evidence="12">
    <location>
        <begin position="151"/>
        <end position="154"/>
    </location>
    <ligand>
        <name>GTP</name>
        <dbReference type="ChEBI" id="CHEBI:37565"/>
    </ligand>
</feature>
<evidence type="ECO:0000256" key="8">
    <source>
        <dbReference type="ARBA" id="ARBA00050293"/>
    </source>
</evidence>
<dbReference type="InterPro" id="IPR000795">
    <property type="entry name" value="T_Tr_GTP-bd_dom"/>
</dbReference>
<comment type="similarity">
    <text evidence="1 12">Belongs to the TRAFAC class translation factor GTPase superfamily. Classic translation factor GTPase family. LepA subfamily.</text>
</comment>
<dbReference type="FunFam" id="3.40.50.300:FF:000078">
    <property type="entry name" value="Elongation factor 4"/>
    <property type="match status" value="1"/>
</dbReference>
<dbReference type="PANTHER" id="PTHR43512">
    <property type="entry name" value="TRANSLATION FACTOR GUF1-RELATED"/>
    <property type="match status" value="1"/>
</dbReference>
<feature type="binding site" evidence="12">
    <location>
        <begin position="30"/>
        <end position="35"/>
    </location>
    <ligand>
        <name>GTP</name>
        <dbReference type="ChEBI" id="CHEBI:37565"/>
    </ligand>
</feature>
<dbReference type="EMBL" id="POTX01000217">
    <property type="protein sequence ID" value="PZF89333.1"/>
    <property type="molecule type" value="Genomic_DNA"/>
</dbReference>
<proteinExistence type="inferred from homology"/>
<dbReference type="GO" id="GO:0005525">
    <property type="term" value="F:GTP binding"/>
    <property type="evidence" value="ECO:0007669"/>
    <property type="project" value="UniProtKB-UniRule"/>
</dbReference>
<keyword evidence="5 12" id="KW-0648">Protein biosynthesis</keyword>
<dbReference type="EC" id="3.6.5.n1" evidence="11 12"/>
<dbReference type="InterPro" id="IPR035647">
    <property type="entry name" value="EFG_III/V"/>
</dbReference>
<dbReference type="PRINTS" id="PR00315">
    <property type="entry name" value="ELONGATNFCT"/>
</dbReference>
<dbReference type="SUPFAM" id="SSF54980">
    <property type="entry name" value="EF-G C-terminal domain-like"/>
    <property type="match status" value="2"/>
</dbReference>
<dbReference type="NCBIfam" id="TIGR01393">
    <property type="entry name" value="lepA"/>
    <property type="match status" value="1"/>
</dbReference>
<dbReference type="PANTHER" id="PTHR43512:SF4">
    <property type="entry name" value="TRANSLATION FACTOR GUF1 HOMOLOG, CHLOROPLASTIC"/>
    <property type="match status" value="1"/>
</dbReference>
<evidence type="ECO:0000256" key="12">
    <source>
        <dbReference type="HAMAP-Rule" id="MF_00071"/>
    </source>
</evidence>